<keyword evidence="11" id="KW-1185">Reference proteome</keyword>
<dbReference type="InterPro" id="IPR005844">
    <property type="entry name" value="A-D-PHexomutase_a/b/a-I"/>
</dbReference>
<feature type="domain" description="Alpha-D-phosphohexomutase alpha/beta/alpha" evidence="7">
    <location>
        <begin position="54"/>
        <end position="193"/>
    </location>
</feature>
<dbReference type="Gene3D" id="3.40.120.10">
    <property type="entry name" value="Alpha-D-Glucose-1,6-Bisphosphate, subunit A, domain 3"/>
    <property type="match status" value="3"/>
</dbReference>
<proteinExistence type="inferred from homology"/>
<dbReference type="InterPro" id="IPR005846">
    <property type="entry name" value="A-D-PHexomutase_a/b/a-III"/>
</dbReference>
<sequence>MTSTSQQTSGNSVLDIAIKNWLEWDKNVTSHQHIQKLYEDGNFNELDNILLKRMEFGTAGLRAEMGAGNSKMNDLTIIQTTQGFYEYLFKRFGNDLKEKGVIIGFDSRHNSRRFAALAANVFVLKGVKVYLYSKIVPTPFVPYGVVKFQTCAGIMVTASHNPKQDNGYKVYWDNGAQIIPPHDSGIAQCILENLQPACKKVWNDEFCHSSSLLTDPFDDVMGSYYEDLTDYCHHRSVNQSTSLRFTYTPVHGVGLDFARRSFQTFDLPMFEDVPEQMYPDPEFSTVKYPNPEEGKGVLTLSMRTADATGCRVILANDPDADRLAVAEKQKDGHWKVFTGNEIGTLLGWWAWHCYISKNPDADRSNVYMLSSTVSSMILQSVASVEGFSFEDTLTGFKWMGNRTDELVKQGKTVLFAFEEAIGFMYGNNVLDKDGVSAMSVIAECACVLDSKGCTLSEQLQNLYDKYGEHVSNNSYYISHDSQKTDLMFARLRNYCDDNNNSNAIIDKERGNRYPKKLGRFDVSGIRDITTGFDSRFDDGKAVLPVSPGSHMITFYFANESVLTIRTSGTEPKIKYYSEMRGKGAASGKRSDLISELDQLVASMRDDFYQPERNGFLSRST</sequence>
<evidence type="ECO:0000256" key="3">
    <source>
        <dbReference type="ARBA" id="ARBA00022553"/>
    </source>
</evidence>
<evidence type="ECO:0000256" key="6">
    <source>
        <dbReference type="ARBA" id="ARBA00023235"/>
    </source>
</evidence>
<dbReference type="SUPFAM" id="SSF53738">
    <property type="entry name" value="Phosphoglucomutase, first 3 domains"/>
    <property type="match status" value="3"/>
</dbReference>
<gene>
    <name evidence="10" type="ORF">CVLEPA_LOCUS14780</name>
</gene>
<dbReference type="SUPFAM" id="SSF55957">
    <property type="entry name" value="Phosphoglucomutase, C-terminal domain"/>
    <property type="match status" value="1"/>
</dbReference>
<keyword evidence="4" id="KW-0479">Metal-binding</keyword>
<evidence type="ECO:0000256" key="1">
    <source>
        <dbReference type="ARBA" id="ARBA00001946"/>
    </source>
</evidence>
<dbReference type="PANTHER" id="PTHR45745:SF1">
    <property type="entry name" value="PHOSPHOGLUCOMUTASE 2B-RELATED"/>
    <property type="match status" value="1"/>
</dbReference>
<reference evidence="10 11" key="1">
    <citation type="submission" date="2024-02" db="EMBL/GenBank/DDBJ databases">
        <authorList>
            <person name="Daric V."/>
            <person name="Darras S."/>
        </authorList>
    </citation>
    <scope>NUCLEOTIDE SEQUENCE [LARGE SCALE GENOMIC DNA]</scope>
</reference>
<evidence type="ECO:0000256" key="4">
    <source>
        <dbReference type="ARBA" id="ARBA00022723"/>
    </source>
</evidence>
<comment type="similarity">
    <text evidence="2">Belongs to the phosphohexose mutase family.</text>
</comment>
<evidence type="ECO:0000259" key="9">
    <source>
        <dbReference type="Pfam" id="PF02880"/>
    </source>
</evidence>
<evidence type="ECO:0000256" key="2">
    <source>
        <dbReference type="ARBA" id="ARBA00010231"/>
    </source>
</evidence>
<evidence type="ECO:0000313" key="11">
    <source>
        <dbReference type="Proteomes" id="UP001642483"/>
    </source>
</evidence>
<evidence type="ECO:0000259" key="8">
    <source>
        <dbReference type="Pfam" id="PF02879"/>
    </source>
</evidence>
<keyword evidence="5" id="KW-0460">Magnesium</keyword>
<dbReference type="InterPro" id="IPR016066">
    <property type="entry name" value="A-D-PHexomutase_CS"/>
</dbReference>
<dbReference type="CDD" id="cd05799">
    <property type="entry name" value="PGM2"/>
    <property type="match status" value="1"/>
</dbReference>
<dbReference type="InterPro" id="IPR005845">
    <property type="entry name" value="A-D-PHexomutase_a/b/a-II"/>
</dbReference>
<evidence type="ECO:0000256" key="5">
    <source>
        <dbReference type="ARBA" id="ARBA00022842"/>
    </source>
</evidence>
<dbReference type="PANTHER" id="PTHR45745">
    <property type="entry name" value="PHOSPHOMANNOMUTASE 45A"/>
    <property type="match status" value="1"/>
</dbReference>
<comment type="cofactor">
    <cofactor evidence="1">
        <name>Mg(2+)</name>
        <dbReference type="ChEBI" id="CHEBI:18420"/>
    </cofactor>
</comment>
<evidence type="ECO:0000313" key="10">
    <source>
        <dbReference type="EMBL" id="CAK8683742.1"/>
    </source>
</evidence>
<dbReference type="EMBL" id="CAWYQH010000097">
    <property type="protein sequence ID" value="CAK8683742.1"/>
    <property type="molecule type" value="Genomic_DNA"/>
</dbReference>
<dbReference type="InterPro" id="IPR016055">
    <property type="entry name" value="A-D-PHexomutase_a/b/a-I/II/III"/>
</dbReference>
<protein>
    <recommendedName>
        <fullName evidence="12">Phosphoglucomutase-2</fullName>
    </recommendedName>
</protein>
<dbReference type="InterPro" id="IPR036900">
    <property type="entry name" value="A-D-PHexomutase_C_sf"/>
</dbReference>
<dbReference type="Pfam" id="PF02878">
    <property type="entry name" value="PGM_PMM_I"/>
    <property type="match status" value="1"/>
</dbReference>
<dbReference type="PROSITE" id="PS00710">
    <property type="entry name" value="PGM_PMM"/>
    <property type="match status" value="1"/>
</dbReference>
<comment type="caution">
    <text evidence="10">The sequence shown here is derived from an EMBL/GenBank/DDBJ whole genome shotgun (WGS) entry which is preliminary data.</text>
</comment>
<feature type="domain" description="Alpha-D-phosphohexomutase alpha/beta/alpha" evidence="8">
    <location>
        <begin position="224"/>
        <end position="329"/>
    </location>
</feature>
<name>A0ABP0FYD2_CLALP</name>
<dbReference type="Pfam" id="PF02880">
    <property type="entry name" value="PGM_PMM_III"/>
    <property type="match status" value="1"/>
</dbReference>
<organism evidence="10 11">
    <name type="scientific">Clavelina lepadiformis</name>
    <name type="common">Light-bulb sea squirt</name>
    <name type="synonym">Ascidia lepadiformis</name>
    <dbReference type="NCBI Taxonomy" id="159417"/>
    <lineage>
        <taxon>Eukaryota</taxon>
        <taxon>Metazoa</taxon>
        <taxon>Chordata</taxon>
        <taxon>Tunicata</taxon>
        <taxon>Ascidiacea</taxon>
        <taxon>Aplousobranchia</taxon>
        <taxon>Clavelinidae</taxon>
        <taxon>Clavelina</taxon>
    </lineage>
</organism>
<accession>A0ABP0FYD2</accession>
<feature type="domain" description="Alpha-D-phosphohexomutase alpha/beta/alpha" evidence="9">
    <location>
        <begin position="365"/>
        <end position="466"/>
    </location>
</feature>
<keyword evidence="3" id="KW-0597">Phosphoprotein</keyword>
<keyword evidence="6" id="KW-0413">Isomerase</keyword>
<dbReference type="Proteomes" id="UP001642483">
    <property type="component" value="Unassembled WGS sequence"/>
</dbReference>
<dbReference type="Pfam" id="PF02879">
    <property type="entry name" value="PGM_PMM_II"/>
    <property type="match status" value="1"/>
</dbReference>
<evidence type="ECO:0000259" key="7">
    <source>
        <dbReference type="Pfam" id="PF02878"/>
    </source>
</evidence>
<evidence type="ECO:0008006" key="12">
    <source>
        <dbReference type="Google" id="ProtNLM"/>
    </source>
</evidence>